<keyword evidence="2" id="KW-1134">Transmembrane beta strand</keyword>
<dbReference type="InterPro" id="IPR039426">
    <property type="entry name" value="TonB-dep_rcpt-like"/>
</dbReference>
<dbReference type="Gene3D" id="2.170.130.10">
    <property type="entry name" value="TonB-dependent receptor, plug domain"/>
    <property type="match status" value="1"/>
</dbReference>
<dbReference type="InterPro" id="IPR012910">
    <property type="entry name" value="Plug_dom"/>
</dbReference>
<evidence type="ECO:0000256" key="3">
    <source>
        <dbReference type="SAM" id="MobiDB-lite"/>
    </source>
</evidence>
<dbReference type="SUPFAM" id="SSF49464">
    <property type="entry name" value="Carboxypeptidase regulatory domain-like"/>
    <property type="match status" value="1"/>
</dbReference>
<dbReference type="InterPro" id="IPR008969">
    <property type="entry name" value="CarboxyPept-like_regulatory"/>
</dbReference>
<keyword evidence="1" id="KW-0732">Signal</keyword>
<dbReference type="InterPro" id="IPR023997">
    <property type="entry name" value="TonB-dep_OMP_SusC/RagA_CS"/>
</dbReference>
<keyword evidence="2" id="KW-0812">Transmembrane</keyword>
<dbReference type="InterPro" id="IPR037066">
    <property type="entry name" value="Plug_dom_sf"/>
</dbReference>
<keyword evidence="5" id="KW-0675">Receptor</keyword>
<keyword evidence="6" id="KW-1185">Reference proteome</keyword>
<dbReference type="AlphaFoldDB" id="A0A5S3PPA4"/>
<dbReference type="InterPro" id="IPR023996">
    <property type="entry name" value="TonB-dep_OMP_SusC/RagA"/>
</dbReference>
<dbReference type="Pfam" id="PF07715">
    <property type="entry name" value="Plug"/>
    <property type="match status" value="1"/>
</dbReference>
<feature type="region of interest" description="Disordered" evidence="3">
    <location>
        <begin position="64"/>
        <end position="84"/>
    </location>
</feature>
<evidence type="ECO:0000313" key="6">
    <source>
        <dbReference type="Proteomes" id="UP000310314"/>
    </source>
</evidence>
<dbReference type="SUPFAM" id="SSF56935">
    <property type="entry name" value="Porins"/>
    <property type="match status" value="1"/>
</dbReference>
<accession>A0A5S3PPA4</accession>
<comment type="similarity">
    <text evidence="2">Belongs to the TonB-dependent receptor family.</text>
</comment>
<keyword evidence="2" id="KW-0472">Membrane</keyword>
<dbReference type="PROSITE" id="PS00018">
    <property type="entry name" value="EF_HAND_1"/>
    <property type="match status" value="1"/>
</dbReference>
<feature type="domain" description="TonB-dependent receptor plug" evidence="4">
    <location>
        <begin position="149"/>
        <end position="255"/>
    </location>
</feature>
<keyword evidence="2" id="KW-0813">Transport</keyword>
<protein>
    <submittedName>
        <fullName evidence="5">TonB-dependent receptor</fullName>
    </submittedName>
</protein>
<gene>
    <name evidence="5" type="ORF">FEE95_13950</name>
</gene>
<organism evidence="5 6">
    <name type="scientific">Maribacter algarum</name>
    <name type="common">ex Zhang et al. 2020</name>
    <dbReference type="NCBI Taxonomy" id="2578118"/>
    <lineage>
        <taxon>Bacteria</taxon>
        <taxon>Pseudomonadati</taxon>
        <taxon>Bacteroidota</taxon>
        <taxon>Flavobacteriia</taxon>
        <taxon>Flavobacteriales</taxon>
        <taxon>Flavobacteriaceae</taxon>
        <taxon>Maribacter</taxon>
    </lineage>
</organism>
<dbReference type="Gene3D" id="2.60.40.1120">
    <property type="entry name" value="Carboxypeptidase-like, regulatory domain"/>
    <property type="match status" value="1"/>
</dbReference>
<evidence type="ECO:0000256" key="1">
    <source>
        <dbReference type="ARBA" id="ARBA00022729"/>
    </source>
</evidence>
<proteinExistence type="inferred from homology"/>
<dbReference type="PANTHER" id="PTHR30069">
    <property type="entry name" value="TONB-DEPENDENT OUTER MEMBRANE RECEPTOR"/>
    <property type="match status" value="1"/>
</dbReference>
<dbReference type="Pfam" id="PF13715">
    <property type="entry name" value="CarbopepD_reg_2"/>
    <property type="match status" value="1"/>
</dbReference>
<sequence>MRKPRARITHSPWCYLSFGSVLKNVLAFLFCLTMFSNTFANEILLSKLTIEKLIPQSTVTGTVSDSNGPLPGASVVEKGTTNGTQTDFDGNYSLELSNPDAVLVVSYIGHATQEIPVGNQTVINIALLEDASKLDEVVVVGYGTKKRGEVTGSISTLKAEDIESTSNREVAKSLAGRVTGLVVSDRGGLPGSNDDVNLLIRGQATLNNNAPLILIDGFPTGVGTFNQLAPQDIDNISILKDGAAAVYGNRAANGVILVTTKRGKSGKPTINFSTSYSVSSFSAKPELMSSEQFAIHENEIADRFGNELPFSQENINNFASGSDPINFPNTNWFDATFADSAPERRNSISISGGTQKSKYFISLDNLQREGLFESGDTDFKQNQVRSNIDVNITDDIKIGLDLSGRFAKSRAPGVPVSFIYKHVYTNLPTDIDVFPNGLLAVGGENGANPIVMSSRTAGFNDDDVNDLRGRLSFDWKLDKITKGLSINAFAGLRKTVSSQKDFYNPWTYYALNQATNEFEANTGFSQQGSVNILRDTSFEFDETLLNGSLRYKNIFADTHSLSAMIAAEQITTESSTTFAQANNLPTDQLPFLFAGDPETAINGGTASELALLSYFGTLSYDYDKRYFIDLMLRRDGSSRFGPGKQFGTFYSVGGNWALGNEKFLENVSWLDALNIKGSYSVMGNDRIPPFQFLSQFSFGNNNPNNARPNYYIFGESGAIFNGFRTGVAPNPNVTWETAEMSNIAFVFSMLNNRLSGEVNFYNQKRSDILVSNEGAIPDFTGVQLPDENLGRVDSKGYEITLGWADKIGKNVNYNLGFNFTQAQNEVIFLPQPENTPERQDITGFRIGSYVVAPTNGIFQDQSQVDNASAVIENTVEGEPFYADTNNDGVINNEDWVRINSSNIPEIQYGFTGGVNYKNVNLNFLFQGQAKAKVLLFFDQIGSKPEYVFTDRWTSNNRNARYPRAFGLNDEFSGPQGTRPNGDNVFADLWYHDASFLRLKELEIGYTLTKEKIGLADIKFFARGLNLLTMFSDVQKLGLDPEAAGYDNFRNSTYPSLKMYTFGLNFTF</sequence>
<keyword evidence="2" id="KW-0998">Cell outer membrane</keyword>
<dbReference type="EMBL" id="VATY01000003">
    <property type="protein sequence ID" value="TMM56319.1"/>
    <property type="molecule type" value="Genomic_DNA"/>
</dbReference>
<comment type="caution">
    <text evidence="5">The sequence shown here is derived from an EMBL/GenBank/DDBJ whole genome shotgun (WGS) entry which is preliminary data.</text>
</comment>
<reference evidence="5 6" key="1">
    <citation type="submission" date="2019-05" db="EMBL/GenBank/DDBJ databases">
        <authorList>
            <person name="Zhang J.-Y."/>
            <person name="Feg X."/>
            <person name="Du Z.-J."/>
        </authorList>
    </citation>
    <scope>NUCLEOTIDE SEQUENCE [LARGE SCALE GENOMIC DNA]</scope>
    <source>
        <strain evidence="5 6">RZ26</strain>
    </source>
</reference>
<dbReference type="GO" id="GO:0044718">
    <property type="term" value="P:siderophore transmembrane transport"/>
    <property type="evidence" value="ECO:0007669"/>
    <property type="project" value="TreeGrafter"/>
</dbReference>
<comment type="subcellular location">
    <subcellularLocation>
        <location evidence="2">Cell outer membrane</location>
        <topology evidence="2">Multi-pass membrane protein</topology>
    </subcellularLocation>
</comment>
<evidence type="ECO:0000259" key="4">
    <source>
        <dbReference type="Pfam" id="PF07715"/>
    </source>
</evidence>
<evidence type="ECO:0000256" key="2">
    <source>
        <dbReference type="PROSITE-ProRule" id="PRU01360"/>
    </source>
</evidence>
<dbReference type="NCBIfam" id="TIGR04056">
    <property type="entry name" value="OMP_RagA_SusC"/>
    <property type="match status" value="1"/>
</dbReference>
<dbReference type="InterPro" id="IPR018247">
    <property type="entry name" value="EF_Hand_1_Ca_BS"/>
</dbReference>
<dbReference type="GO" id="GO:0015344">
    <property type="term" value="F:siderophore uptake transmembrane transporter activity"/>
    <property type="evidence" value="ECO:0007669"/>
    <property type="project" value="TreeGrafter"/>
</dbReference>
<dbReference type="GO" id="GO:0009279">
    <property type="term" value="C:cell outer membrane"/>
    <property type="evidence" value="ECO:0007669"/>
    <property type="project" value="UniProtKB-SubCell"/>
</dbReference>
<dbReference type="PANTHER" id="PTHR30069:SF29">
    <property type="entry name" value="HEMOGLOBIN AND HEMOGLOBIN-HAPTOGLOBIN-BINDING PROTEIN 1-RELATED"/>
    <property type="match status" value="1"/>
</dbReference>
<evidence type="ECO:0000313" key="5">
    <source>
        <dbReference type="EMBL" id="TMM56319.1"/>
    </source>
</evidence>
<dbReference type="Proteomes" id="UP000310314">
    <property type="component" value="Unassembled WGS sequence"/>
</dbReference>
<dbReference type="OrthoDB" id="9768177at2"/>
<dbReference type="PROSITE" id="PS52016">
    <property type="entry name" value="TONB_DEPENDENT_REC_3"/>
    <property type="match status" value="1"/>
</dbReference>
<name>A0A5S3PPA4_9FLAO</name>
<dbReference type="NCBIfam" id="TIGR04057">
    <property type="entry name" value="SusC_RagA_signa"/>
    <property type="match status" value="1"/>
</dbReference>